<gene>
    <name evidence="1" type="ORF">C823_05232</name>
</gene>
<evidence type="ECO:0000313" key="2">
    <source>
        <dbReference type="Proteomes" id="UP000012589"/>
    </source>
</evidence>
<dbReference type="SUPFAM" id="SSF48452">
    <property type="entry name" value="TPR-like"/>
    <property type="match status" value="1"/>
</dbReference>
<protein>
    <recommendedName>
        <fullName evidence="3">MalT-like TPR region domain-containing protein</fullName>
    </recommendedName>
</protein>
<keyword evidence="2" id="KW-1185">Reference proteome</keyword>
<dbReference type="Proteomes" id="UP000012589">
    <property type="component" value="Unassembled WGS sequence"/>
</dbReference>
<evidence type="ECO:0008006" key="3">
    <source>
        <dbReference type="Google" id="ProtNLM"/>
    </source>
</evidence>
<accession>N2A0S0</accession>
<organism evidence="1 2">
    <name type="scientific">Eubacterium plexicaudatum ASF492</name>
    <dbReference type="NCBI Taxonomy" id="1235802"/>
    <lineage>
        <taxon>Bacteria</taxon>
        <taxon>Bacillati</taxon>
        <taxon>Bacillota</taxon>
        <taxon>Clostridia</taxon>
        <taxon>Eubacteriales</taxon>
        <taxon>Eubacteriaceae</taxon>
        <taxon>Eubacterium</taxon>
    </lineage>
</organism>
<dbReference type="AlphaFoldDB" id="N2A0S0"/>
<comment type="caution">
    <text evidence="1">The sequence shown here is derived from an EMBL/GenBank/DDBJ whole genome shotgun (WGS) entry which is preliminary data.</text>
</comment>
<dbReference type="InterPro" id="IPR011990">
    <property type="entry name" value="TPR-like_helical_dom_sf"/>
</dbReference>
<sequence length="270" mass="31088">MIDIPEDYLLFLQDMFPYLEKYLVTDYLPKLVERIEYVMKPDANAGQDNPYHQLNAHSCCDRALLLDYKAELFLIKNDYKNALKKRLKAVSVLEPYHTEDADQRTANLLSNLYNNLSNTYLLIKKPKEAAKMLHTALTIRQEYAHLGLAESHDMLQQLMNLTNMLILSKNAEMAKQVLSAYESLVLEHEGTQTLDNGICQMMYGAIALSEGNAKEAELHLLSAENIILEVMGTDNDYAKTVYLYLNNLYSRWQEPEQALAYKNKYLKCSK</sequence>
<dbReference type="Gene3D" id="1.25.40.10">
    <property type="entry name" value="Tetratricopeptide repeat domain"/>
    <property type="match status" value="1"/>
</dbReference>
<dbReference type="OrthoDB" id="9786073at2"/>
<dbReference type="HOGENOM" id="CLU_1029526_0_0_9"/>
<proteinExistence type="predicted"/>
<dbReference type="PATRIC" id="fig|1235802.3.peg.5521"/>
<evidence type="ECO:0000313" key="1">
    <source>
        <dbReference type="EMBL" id="EMZ19988.1"/>
    </source>
</evidence>
<dbReference type="eggNOG" id="COG3903">
    <property type="taxonomic scope" value="Bacteria"/>
</dbReference>
<name>N2A0S0_9FIRM</name>
<reference evidence="1 2" key="1">
    <citation type="journal article" date="2014" name="Genome Announc.">
        <title>Draft genome sequences of the altered schaedler flora, a defined bacterial community from gnotobiotic mice.</title>
        <authorList>
            <person name="Wannemuehler M.J."/>
            <person name="Overstreet A.M."/>
            <person name="Ward D.V."/>
            <person name="Phillips G.J."/>
        </authorList>
    </citation>
    <scope>NUCLEOTIDE SEQUENCE [LARGE SCALE GENOMIC DNA]</scope>
    <source>
        <strain evidence="1 2">ASF492</strain>
    </source>
</reference>
<dbReference type="EMBL" id="AQFT01000155">
    <property type="protein sequence ID" value="EMZ19988.1"/>
    <property type="molecule type" value="Genomic_DNA"/>
</dbReference>